<dbReference type="FunFam" id="1.10.287.130:FF:000001">
    <property type="entry name" value="Two-component sensor histidine kinase"/>
    <property type="match status" value="1"/>
</dbReference>
<feature type="domain" description="PAS" evidence="20">
    <location>
        <begin position="89"/>
        <end position="151"/>
    </location>
</feature>
<keyword evidence="7" id="KW-0597">Phosphoprotein</keyword>
<dbReference type="GO" id="GO:0006817">
    <property type="term" value="P:phosphate ion transport"/>
    <property type="evidence" value="ECO:0007669"/>
    <property type="project" value="UniProtKB-KW"/>
</dbReference>
<evidence type="ECO:0000256" key="6">
    <source>
        <dbReference type="ARBA" id="ARBA00022475"/>
    </source>
</evidence>
<keyword evidence="10 18" id="KW-0812">Transmembrane</keyword>
<dbReference type="Pfam" id="PF00512">
    <property type="entry name" value="HisKA"/>
    <property type="match status" value="1"/>
</dbReference>
<dbReference type="CDD" id="cd00082">
    <property type="entry name" value="HisKA"/>
    <property type="match status" value="1"/>
</dbReference>
<keyword evidence="5" id="KW-0813">Transport</keyword>
<keyword evidence="9 21" id="KW-0808">Transferase</keyword>
<name>A0A840MYP0_9PROT</name>
<dbReference type="PRINTS" id="PR00344">
    <property type="entry name" value="BCTRLSENSOR"/>
</dbReference>
<evidence type="ECO:0000256" key="13">
    <source>
        <dbReference type="ARBA" id="ARBA00022840"/>
    </source>
</evidence>
<dbReference type="Gene3D" id="3.30.450.20">
    <property type="entry name" value="PAS domain"/>
    <property type="match status" value="1"/>
</dbReference>
<evidence type="ECO:0000256" key="3">
    <source>
        <dbReference type="ARBA" id="ARBA00012438"/>
    </source>
</evidence>
<feature type="transmembrane region" description="Helical" evidence="18">
    <location>
        <begin position="9"/>
        <end position="26"/>
    </location>
</feature>
<dbReference type="InterPro" id="IPR003594">
    <property type="entry name" value="HATPase_dom"/>
</dbReference>
<dbReference type="GO" id="GO:0004721">
    <property type="term" value="F:phosphoprotein phosphatase activity"/>
    <property type="evidence" value="ECO:0007669"/>
    <property type="project" value="InterPro"/>
</dbReference>
<evidence type="ECO:0000256" key="11">
    <source>
        <dbReference type="ARBA" id="ARBA00022741"/>
    </source>
</evidence>
<dbReference type="InterPro" id="IPR036890">
    <property type="entry name" value="HATPase_C_sf"/>
</dbReference>
<evidence type="ECO:0000256" key="5">
    <source>
        <dbReference type="ARBA" id="ARBA00022448"/>
    </source>
</evidence>
<dbReference type="Gene3D" id="3.30.565.10">
    <property type="entry name" value="Histidine kinase-like ATPase, C-terminal domain"/>
    <property type="match status" value="1"/>
</dbReference>
<dbReference type="InterPro" id="IPR004358">
    <property type="entry name" value="Sig_transdc_His_kin-like_C"/>
</dbReference>
<dbReference type="PANTHER" id="PTHR45453">
    <property type="entry name" value="PHOSPHATE REGULON SENSOR PROTEIN PHOR"/>
    <property type="match status" value="1"/>
</dbReference>
<dbReference type="InterPro" id="IPR036097">
    <property type="entry name" value="HisK_dim/P_sf"/>
</dbReference>
<evidence type="ECO:0000256" key="1">
    <source>
        <dbReference type="ARBA" id="ARBA00000085"/>
    </source>
</evidence>
<keyword evidence="22" id="KW-1185">Reference proteome</keyword>
<organism evidence="21 22">
    <name type="scientific">Chitinivorax tropicus</name>
    <dbReference type="NCBI Taxonomy" id="714531"/>
    <lineage>
        <taxon>Bacteria</taxon>
        <taxon>Pseudomonadati</taxon>
        <taxon>Pseudomonadota</taxon>
        <taxon>Betaproteobacteria</taxon>
        <taxon>Chitinivorax</taxon>
    </lineage>
</organism>
<dbReference type="InterPro" id="IPR050351">
    <property type="entry name" value="BphY/WalK/GraS-like"/>
</dbReference>
<dbReference type="InterPro" id="IPR014310">
    <property type="entry name" value="Sig_transdc_His_kinase_PhoR"/>
</dbReference>
<dbReference type="Pfam" id="PF13426">
    <property type="entry name" value="PAS_9"/>
    <property type="match status" value="1"/>
</dbReference>
<keyword evidence="14 18" id="KW-1133">Transmembrane helix</keyword>
<dbReference type="InterPro" id="IPR021766">
    <property type="entry name" value="PhoR_N"/>
</dbReference>
<dbReference type="Gene3D" id="1.10.287.130">
    <property type="match status" value="1"/>
</dbReference>
<keyword evidence="16 18" id="KW-0472">Membrane</keyword>
<evidence type="ECO:0000256" key="9">
    <source>
        <dbReference type="ARBA" id="ARBA00022679"/>
    </source>
</evidence>
<keyword evidence="15" id="KW-0902">Two-component regulatory system</keyword>
<evidence type="ECO:0000259" key="20">
    <source>
        <dbReference type="PROSITE" id="PS50112"/>
    </source>
</evidence>
<evidence type="ECO:0000256" key="10">
    <source>
        <dbReference type="ARBA" id="ARBA00022692"/>
    </source>
</evidence>
<dbReference type="PANTHER" id="PTHR45453:SF1">
    <property type="entry name" value="PHOSPHATE REGULON SENSOR PROTEIN PHOR"/>
    <property type="match status" value="1"/>
</dbReference>
<evidence type="ECO:0000256" key="14">
    <source>
        <dbReference type="ARBA" id="ARBA00022989"/>
    </source>
</evidence>
<evidence type="ECO:0000313" key="21">
    <source>
        <dbReference type="EMBL" id="MBB5020271.1"/>
    </source>
</evidence>
<evidence type="ECO:0000256" key="4">
    <source>
        <dbReference type="ARBA" id="ARBA00019665"/>
    </source>
</evidence>
<evidence type="ECO:0000256" key="8">
    <source>
        <dbReference type="ARBA" id="ARBA00022592"/>
    </source>
</evidence>
<dbReference type="GO" id="GO:0005886">
    <property type="term" value="C:plasma membrane"/>
    <property type="evidence" value="ECO:0007669"/>
    <property type="project" value="UniProtKB-SubCell"/>
</dbReference>
<evidence type="ECO:0000256" key="15">
    <source>
        <dbReference type="ARBA" id="ARBA00023012"/>
    </source>
</evidence>
<comment type="subcellular location">
    <subcellularLocation>
        <location evidence="2">Cell membrane</location>
    </subcellularLocation>
</comment>
<dbReference type="SMART" id="SM00388">
    <property type="entry name" value="HisKA"/>
    <property type="match status" value="1"/>
</dbReference>
<dbReference type="Proteomes" id="UP000575898">
    <property type="component" value="Unassembled WGS sequence"/>
</dbReference>
<dbReference type="NCBIfam" id="TIGR02966">
    <property type="entry name" value="phoR_proteo"/>
    <property type="match status" value="1"/>
</dbReference>
<dbReference type="EC" id="2.7.13.3" evidence="3"/>
<gene>
    <name evidence="21" type="ORF">HNQ59_003589</name>
</gene>
<evidence type="ECO:0000259" key="19">
    <source>
        <dbReference type="PROSITE" id="PS50109"/>
    </source>
</evidence>
<dbReference type="CDD" id="cd00130">
    <property type="entry name" value="PAS"/>
    <property type="match status" value="1"/>
</dbReference>
<evidence type="ECO:0000313" key="22">
    <source>
        <dbReference type="Proteomes" id="UP000575898"/>
    </source>
</evidence>
<comment type="catalytic activity">
    <reaction evidence="1">
        <text>ATP + protein L-histidine = ADP + protein N-phospho-L-histidine.</text>
        <dbReference type="EC" id="2.7.13.3"/>
    </reaction>
</comment>
<comment type="caution">
    <text evidence="21">The sequence shown here is derived from an EMBL/GenBank/DDBJ whole genome shotgun (WGS) entry which is preliminary data.</text>
</comment>
<dbReference type="InterPro" id="IPR005467">
    <property type="entry name" value="His_kinase_dom"/>
</dbReference>
<dbReference type="SUPFAM" id="SSF55785">
    <property type="entry name" value="PYP-like sensor domain (PAS domain)"/>
    <property type="match status" value="1"/>
</dbReference>
<dbReference type="InterPro" id="IPR003661">
    <property type="entry name" value="HisK_dim/P_dom"/>
</dbReference>
<evidence type="ECO:0000256" key="17">
    <source>
        <dbReference type="ARBA" id="ARBA00025207"/>
    </source>
</evidence>
<keyword evidence="11" id="KW-0547">Nucleotide-binding</keyword>
<dbReference type="GO" id="GO:0005524">
    <property type="term" value="F:ATP binding"/>
    <property type="evidence" value="ECO:0007669"/>
    <property type="project" value="UniProtKB-KW"/>
</dbReference>
<dbReference type="GO" id="GO:0000155">
    <property type="term" value="F:phosphorelay sensor kinase activity"/>
    <property type="evidence" value="ECO:0007669"/>
    <property type="project" value="InterPro"/>
</dbReference>
<dbReference type="GO" id="GO:0016036">
    <property type="term" value="P:cellular response to phosphate starvation"/>
    <property type="evidence" value="ECO:0007669"/>
    <property type="project" value="TreeGrafter"/>
</dbReference>
<keyword evidence="8" id="KW-0592">Phosphate transport</keyword>
<dbReference type="FunFam" id="3.30.565.10:FF:000032">
    <property type="entry name" value="Phosphate regulon sensor histidine kinase PhoR"/>
    <property type="match status" value="1"/>
</dbReference>
<keyword evidence="12 21" id="KW-0418">Kinase</keyword>
<keyword evidence="13" id="KW-0067">ATP-binding</keyword>
<dbReference type="PROSITE" id="PS50109">
    <property type="entry name" value="HIS_KIN"/>
    <property type="match status" value="1"/>
</dbReference>
<dbReference type="Pfam" id="PF02518">
    <property type="entry name" value="HATPase_c"/>
    <property type="match status" value="1"/>
</dbReference>
<evidence type="ECO:0000256" key="18">
    <source>
        <dbReference type="SAM" id="Phobius"/>
    </source>
</evidence>
<evidence type="ECO:0000256" key="2">
    <source>
        <dbReference type="ARBA" id="ARBA00004236"/>
    </source>
</evidence>
<evidence type="ECO:0000256" key="12">
    <source>
        <dbReference type="ARBA" id="ARBA00022777"/>
    </source>
</evidence>
<comment type="function">
    <text evidence="17">Member of the two-component regulatory system PhoR/PhoB involved in the phosphate regulon genes expression. PhoR may function as a membrane-associated protein kinase that phosphorylates PhoB in response to environmental signals.</text>
</comment>
<accession>A0A840MYP0</accession>
<dbReference type="PROSITE" id="PS50112">
    <property type="entry name" value="PAS"/>
    <property type="match status" value="1"/>
</dbReference>
<dbReference type="Pfam" id="PF11808">
    <property type="entry name" value="PhoR"/>
    <property type="match status" value="1"/>
</dbReference>
<reference evidence="21 22" key="1">
    <citation type="submission" date="2020-08" db="EMBL/GenBank/DDBJ databases">
        <title>Genomic Encyclopedia of Type Strains, Phase IV (KMG-IV): sequencing the most valuable type-strain genomes for metagenomic binning, comparative biology and taxonomic classification.</title>
        <authorList>
            <person name="Goeker M."/>
        </authorList>
    </citation>
    <scope>NUCLEOTIDE SEQUENCE [LARGE SCALE GENOMIC DNA]</scope>
    <source>
        <strain evidence="21 22">DSM 27165</strain>
    </source>
</reference>
<keyword evidence="6" id="KW-1003">Cell membrane</keyword>
<dbReference type="AlphaFoldDB" id="A0A840MYP0"/>
<sequence length="443" mass="49673">MSGIYSRTFAILGAMAFVSGAVWGLLGALPALAAGMLQLLIFLLFHIVHLAKLHSWLKQPTLDRVPESLGGWDEVYTQLYQMVRSQSRSQQKLSTALDRFISAGEAMPDGVVVLNEKDRIEWCNPVAMRHFGLDRRQDIGQQISYLVRNPDFVNYLHAHDAAQPLIYRGTRDKDLILAIQIVPFDSTRKLLISRDITQLEKVQTVHRDFVANVSHELRTPLTVIGGFLETLLDLDEPAPGIVRKYMDLMLSQTKRMQRIVEDLLTLSRLENHQNSLRIEPINVPALLQSILSEAQGLSAGRHEVTLTIQTEHWVLGSRDELHSAFANLVSNAIRYTPEGGRITLSWRIEHRQGVFQVSDTGIGIEPQHIPRLTERFYRVDKGRARDTGGTGLGLAIVKHILLRHDAKLDITSTPGEGSHFTIYFPTESLTPSAQKNIAADAHS</sequence>
<evidence type="ECO:0000256" key="7">
    <source>
        <dbReference type="ARBA" id="ARBA00022553"/>
    </source>
</evidence>
<dbReference type="SUPFAM" id="SSF47384">
    <property type="entry name" value="Homodimeric domain of signal transducing histidine kinase"/>
    <property type="match status" value="1"/>
</dbReference>
<dbReference type="SUPFAM" id="SSF55874">
    <property type="entry name" value="ATPase domain of HSP90 chaperone/DNA topoisomerase II/histidine kinase"/>
    <property type="match status" value="1"/>
</dbReference>
<proteinExistence type="predicted"/>
<dbReference type="InterPro" id="IPR000014">
    <property type="entry name" value="PAS"/>
</dbReference>
<dbReference type="SMART" id="SM00387">
    <property type="entry name" value="HATPase_c"/>
    <property type="match status" value="1"/>
</dbReference>
<dbReference type="SMART" id="SM00091">
    <property type="entry name" value="PAS"/>
    <property type="match status" value="1"/>
</dbReference>
<protein>
    <recommendedName>
        <fullName evidence="4">Phosphate regulon sensor protein PhoR</fullName>
        <ecNumber evidence="3">2.7.13.3</ecNumber>
    </recommendedName>
</protein>
<evidence type="ECO:0000256" key="16">
    <source>
        <dbReference type="ARBA" id="ARBA00023136"/>
    </source>
</evidence>
<feature type="domain" description="Histidine kinase" evidence="19">
    <location>
        <begin position="212"/>
        <end position="428"/>
    </location>
</feature>
<dbReference type="EMBL" id="JACHHY010000029">
    <property type="protein sequence ID" value="MBB5020271.1"/>
    <property type="molecule type" value="Genomic_DNA"/>
</dbReference>
<dbReference type="RefSeq" id="WP_184041675.1">
    <property type="nucleotide sequence ID" value="NZ_JACHHY010000029.1"/>
</dbReference>
<dbReference type="InterPro" id="IPR035965">
    <property type="entry name" value="PAS-like_dom_sf"/>
</dbReference>